<organism evidence="2 3">
    <name type="scientific">Coptis chinensis</name>
    <dbReference type="NCBI Taxonomy" id="261450"/>
    <lineage>
        <taxon>Eukaryota</taxon>
        <taxon>Viridiplantae</taxon>
        <taxon>Streptophyta</taxon>
        <taxon>Embryophyta</taxon>
        <taxon>Tracheophyta</taxon>
        <taxon>Spermatophyta</taxon>
        <taxon>Magnoliopsida</taxon>
        <taxon>Ranunculales</taxon>
        <taxon>Ranunculaceae</taxon>
        <taxon>Coptidoideae</taxon>
        <taxon>Coptis</taxon>
    </lineage>
</organism>
<evidence type="ECO:0000313" key="3">
    <source>
        <dbReference type="Proteomes" id="UP000631114"/>
    </source>
</evidence>
<evidence type="ECO:0000256" key="1">
    <source>
        <dbReference type="SAM" id="MobiDB-lite"/>
    </source>
</evidence>
<dbReference type="Proteomes" id="UP000631114">
    <property type="component" value="Unassembled WGS sequence"/>
</dbReference>
<dbReference type="AlphaFoldDB" id="A0A835HXU2"/>
<feature type="region of interest" description="Disordered" evidence="1">
    <location>
        <begin position="77"/>
        <end position="100"/>
    </location>
</feature>
<proteinExistence type="predicted"/>
<accession>A0A835HXU2</accession>
<comment type="caution">
    <text evidence="2">The sequence shown here is derived from an EMBL/GenBank/DDBJ whole genome shotgun (WGS) entry which is preliminary data.</text>
</comment>
<evidence type="ECO:0000313" key="2">
    <source>
        <dbReference type="EMBL" id="KAF9606348.1"/>
    </source>
</evidence>
<dbReference type="EMBL" id="JADFTS010000005">
    <property type="protein sequence ID" value="KAF9606348.1"/>
    <property type="molecule type" value="Genomic_DNA"/>
</dbReference>
<name>A0A835HXU2_9MAGN</name>
<sequence>MANLLTPPPSVPSTLLATAKKKTTPVLPHFGFQQHSTSDHQHGLSQARAQNSFAEPIDRRTFMWGLVGVAMGINASDQNANAAQKRPPPPPPKEKQDPNVTGVLAKVLASKKRKEALKEAAAKLREKGKPIN</sequence>
<gene>
    <name evidence="2" type="ORF">IFM89_025016</name>
</gene>
<protein>
    <submittedName>
        <fullName evidence="2">Uncharacterized protein</fullName>
    </submittedName>
</protein>
<dbReference type="OrthoDB" id="785928at2759"/>
<dbReference type="PANTHER" id="PTHR37182:SF2">
    <property type="entry name" value="F24J8.11 PROTEIN"/>
    <property type="match status" value="1"/>
</dbReference>
<reference evidence="2 3" key="1">
    <citation type="submission" date="2020-10" db="EMBL/GenBank/DDBJ databases">
        <title>The Coptis chinensis genome and diversification of protoberbering-type alkaloids.</title>
        <authorList>
            <person name="Wang B."/>
            <person name="Shu S."/>
            <person name="Song C."/>
            <person name="Liu Y."/>
        </authorList>
    </citation>
    <scope>NUCLEOTIDE SEQUENCE [LARGE SCALE GENOMIC DNA]</scope>
    <source>
        <strain evidence="2">HL-2020</strain>
        <tissue evidence="2">Leaf</tissue>
    </source>
</reference>
<keyword evidence="3" id="KW-1185">Reference proteome</keyword>
<dbReference type="PANTHER" id="PTHR37182">
    <property type="entry name" value="F24J8.11 PROTEIN"/>
    <property type="match status" value="1"/>
</dbReference>